<dbReference type="CDD" id="cd16913">
    <property type="entry name" value="YkuD_like"/>
    <property type="match status" value="1"/>
</dbReference>
<evidence type="ECO:0000256" key="5">
    <source>
        <dbReference type="ARBA" id="ARBA00023315"/>
    </source>
</evidence>
<evidence type="ECO:0000256" key="7">
    <source>
        <dbReference type="PROSITE-ProRule" id="PRU01373"/>
    </source>
</evidence>
<dbReference type="GO" id="GO:0018104">
    <property type="term" value="P:peptidoglycan-protein cross-linking"/>
    <property type="evidence" value="ECO:0007669"/>
    <property type="project" value="TreeGrafter"/>
</dbReference>
<dbReference type="Gene3D" id="2.60.40.3710">
    <property type="match status" value="1"/>
</dbReference>
<dbReference type="Gene3D" id="2.40.440.10">
    <property type="entry name" value="L,D-transpeptidase catalytic domain-like"/>
    <property type="match status" value="1"/>
</dbReference>
<feature type="region of interest" description="Disordered" evidence="8">
    <location>
        <begin position="65"/>
        <end position="84"/>
    </location>
</feature>
<dbReference type="PANTHER" id="PTHR30582">
    <property type="entry name" value="L,D-TRANSPEPTIDASE"/>
    <property type="match status" value="1"/>
</dbReference>
<keyword evidence="6 7" id="KW-0961">Cell wall biogenesis/degradation</keyword>
<reference evidence="10 11" key="2">
    <citation type="submission" date="2019-08" db="EMBL/GenBank/DDBJ databases">
        <title>Tsukamurella conjunctivitidis sp. nov., Tsukamurella assacharolytica sp. nov. and Tsukamurella sputae sp. nov. isolated from patients with conjunctivitis, bacteraemia (lymphoma) and respiratory infection (sputum) in Hong Kong.</title>
        <authorList>
            <person name="Fok K.M.N."/>
            <person name="Fong J.Y.H."/>
        </authorList>
    </citation>
    <scope>NUCLEOTIDE SEQUENCE [LARGE SCALE GENOMIC DNA]</scope>
    <source>
        <strain evidence="10 11">HKU70</strain>
    </source>
</reference>
<dbReference type="Gene3D" id="2.60.40.3780">
    <property type="match status" value="1"/>
</dbReference>
<sequence>MGFSPDSGSSSVRSRSSWVRSCPHCASRIREVFDFFRAPLGRRAFLGGAAATVAVVATACTRDGGTAETRADGPTFEYSPAAGKKIGPRDTVSVRVRGGTFRPGVALTNTQSGKKVELTASPDGVTYSTAEPLGFGATYRWSGTADGEGGTFSRLDGEVSVVSPDATMSVQINIADDAEVGIAAPLILKFAGTVQDKAAVEKALEVTTTPHTEGAWAWLPEDNGSRAHWRPREYYTPGTKVTMTGKLYGLDHGDGKYGASDVTSSFVVGRSQIVKASAPSHRIRVMRGDQVYLDLPCSYGEGDLPRNVTRSGIHVVSEKHEDFYMSNPAAGYFNVHERYAVRISNNGEFIHANPQTVGNQGASNVTNGCINLSLADAQRYFQSALFGDPVEVTGTSIQLSEADGDIYDWTLDWPTWQSMSALSKN</sequence>
<dbReference type="SUPFAM" id="SSF141523">
    <property type="entry name" value="L,D-transpeptidase catalytic domain-like"/>
    <property type="match status" value="1"/>
</dbReference>
<evidence type="ECO:0000256" key="3">
    <source>
        <dbReference type="ARBA" id="ARBA00022960"/>
    </source>
</evidence>
<dbReference type="PROSITE" id="PS51318">
    <property type="entry name" value="TAT"/>
    <property type="match status" value="1"/>
</dbReference>
<evidence type="ECO:0000256" key="6">
    <source>
        <dbReference type="ARBA" id="ARBA00023316"/>
    </source>
</evidence>
<dbReference type="InterPro" id="IPR041280">
    <property type="entry name" value="Big_10"/>
</dbReference>
<organism evidence="10 11">
    <name type="scientific">Tsukamurella sputi</name>
    <dbReference type="NCBI Taxonomy" id="2591848"/>
    <lineage>
        <taxon>Bacteria</taxon>
        <taxon>Bacillati</taxon>
        <taxon>Actinomycetota</taxon>
        <taxon>Actinomycetes</taxon>
        <taxon>Mycobacteriales</taxon>
        <taxon>Tsukamurellaceae</taxon>
        <taxon>Tsukamurella</taxon>
    </lineage>
</organism>
<dbReference type="InterPro" id="IPR006311">
    <property type="entry name" value="TAT_signal"/>
</dbReference>
<evidence type="ECO:0000256" key="2">
    <source>
        <dbReference type="ARBA" id="ARBA00022679"/>
    </source>
</evidence>
<gene>
    <name evidence="10" type="ORF">FK268_12475</name>
</gene>
<evidence type="ECO:0000259" key="9">
    <source>
        <dbReference type="PROSITE" id="PS52029"/>
    </source>
</evidence>
<dbReference type="InterPro" id="IPR038063">
    <property type="entry name" value="Transpep_catalytic_dom"/>
</dbReference>
<keyword evidence="3 7" id="KW-0133">Cell shape</keyword>
<feature type="active site" description="Nucleophile" evidence="7">
    <location>
        <position position="369"/>
    </location>
</feature>
<dbReference type="GO" id="GO:0008360">
    <property type="term" value="P:regulation of cell shape"/>
    <property type="evidence" value="ECO:0007669"/>
    <property type="project" value="UniProtKB-UniRule"/>
</dbReference>
<dbReference type="InterPro" id="IPR005490">
    <property type="entry name" value="LD_TPept_cat_dom"/>
</dbReference>
<feature type="domain" description="L,D-TPase catalytic" evidence="9">
    <location>
        <begin position="272"/>
        <end position="393"/>
    </location>
</feature>
<dbReference type="Pfam" id="PF03734">
    <property type="entry name" value="YkuD"/>
    <property type="match status" value="1"/>
</dbReference>
<feature type="active site" description="Proton donor/acceptor" evidence="7">
    <location>
        <position position="351"/>
    </location>
</feature>
<dbReference type="GO" id="GO:0016746">
    <property type="term" value="F:acyltransferase activity"/>
    <property type="evidence" value="ECO:0007669"/>
    <property type="project" value="UniProtKB-KW"/>
</dbReference>
<evidence type="ECO:0000256" key="4">
    <source>
        <dbReference type="ARBA" id="ARBA00022984"/>
    </source>
</evidence>
<dbReference type="GO" id="GO:0005576">
    <property type="term" value="C:extracellular region"/>
    <property type="evidence" value="ECO:0007669"/>
    <property type="project" value="TreeGrafter"/>
</dbReference>
<accession>A0A5C5RMU0</accession>
<dbReference type="PANTHER" id="PTHR30582:SF2">
    <property type="entry name" value="L,D-TRANSPEPTIDASE YCIB-RELATED"/>
    <property type="match status" value="1"/>
</dbReference>
<dbReference type="UniPathway" id="UPA00219"/>
<keyword evidence="11" id="KW-1185">Reference proteome</keyword>
<reference evidence="10 11" key="1">
    <citation type="submission" date="2019-06" db="EMBL/GenBank/DDBJ databases">
        <authorList>
            <person name="Teng J.L.L."/>
            <person name="Lee H.H."/>
            <person name="Lau S.K.P."/>
            <person name="Woo P.C.Y."/>
        </authorList>
    </citation>
    <scope>NUCLEOTIDE SEQUENCE [LARGE SCALE GENOMIC DNA]</scope>
    <source>
        <strain evidence="10 11">HKU70</strain>
    </source>
</reference>
<dbReference type="Pfam" id="PF17964">
    <property type="entry name" value="Big_10"/>
    <property type="match status" value="1"/>
</dbReference>
<dbReference type="GO" id="GO:0071972">
    <property type="term" value="F:peptidoglycan L,D-transpeptidase activity"/>
    <property type="evidence" value="ECO:0007669"/>
    <property type="project" value="TreeGrafter"/>
</dbReference>
<evidence type="ECO:0000256" key="1">
    <source>
        <dbReference type="ARBA" id="ARBA00004752"/>
    </source>
</evidence>
<comment type="caution">
    <text evidence="10">The sequence shown here is derived from an EMBL/GenBank/DDBJ whole genome shotgun (WGS) entry which is preliminary data.</text>
</comment>
<dbReference type="CDD" id="cd13432">
    <property type="entry name" value="LDT_IgD_like_2"/>
    <property type="match status" value="1"/>
</dbReference>
<dbReference type="Proteomes" id="UP000319792">
    <property type="component" value="Unassembled WGS sequence"/>
</dbReference>
<keyword evidence="5" id="KW-0012">Acyltransferase</keyword>
<protein>
    <submittedName>
        <fullName evidence="10">L,D-transpeptidase family protein</fullName>
    </submittedName>
</protein>
<keyword evidence="4 7" id="KW-0573">Peptidoglycan synthesis</keyword>
<name>A0A5C5RMU0_9ACTN</name>
<evidence type="ECO:0000256" key="8">
    <source>
        <dbReference type="SAM" id="MobiDB-lite"/>
    </source>
</evidence>
<proteinExistence type="predicted"/>
<dbReference type="PROSITE" id="PS52029">
    <property type="entry name" value="LD_TPASE"/>
    <property type="match status" value="1"/>
</dbReference>
<dbReference type="EMBL" id="VIGV01000003">
    <property type="protein sequence ID" value="TWS24399.1"/>
    <property type="molecule type" value="Genomic_DNA"/>
</dbReference>
<dbReference type="OrthoDB" id="5242354at2"/>
<dbReference type="AlphaFoldDB" id="A0A5C5RMU0"/>
<evidence type="ECO:0000313" key="10">
    <source>
        <dbReference type="EMBL" id="TWS24399.1"/>
    </source>
</evidence>
<dbReference type="GO" id="GO:0071555">
    <property type="term" value="P:cell wall organization"/>
    <property type="evidence" value="ECO:0007669"/>
    <property type="project" value="UniProtKB-UniRule"/>
</dbReference>
<comment type="pathway">
    <text evidence="1 7">Cell wall biogenesis; peptidoglycan biosynthesis.</text>
</comment>
<evidence type="ECO:0000313" key="11">
    <source>
        <dbReference type="Proteomes" id="UP000319792"/>
    </source>
</evidence>
<keyword evidence="2" id="KW-0808">Transferase</keyword>
<dbReference type="InterPro" id="IPR050979">
    <property type="entry name" value="LD-transpeptidase"/>
</dbReference>